<feature type="domain" description="Glycosyltransferase subfamily 4-like N-terminal" evidence="2">
    <location>
        <begin position="37"/>
        <end position="159"/>
    </location>
</feature>
<evidence type="ECO:0000313" key="4">
    <source>
        <dbReference type="Proteomes" id="UP001172082"/>
    </source>
</evidence>
<feature type="transmembrane region" description="Helical" evidence="1">
    <location>
        <begin position="75"/>
        <end position="96"/>
    </location>
</feature>
<dbReference type="EMBL" id="JAUJEA010000005">
    <property type="protein sequence ID" value="MDN5202633.1"/>
    <property type="molecule type" value="Genomic_DNA"/>
</dbReference>
<dbReference type="Gene3D" id="3.40.50.2000">
    <property type="entry name" value="Glycogen Phosphorylase B"/>
    <property type="match status" value="2"/>
</dbReference>
<dbReference type="Proteomes" id="UP001172082">
    <property type="component" value="Unassembled WGS sequence"/>
</dbReference>
<dbReference type="Pfam" id="PF13692">
    <property type="entry name" value="Glyco_trans_1_4"/>
    <property type="match status" value="1"/>
</dbReference>
<accession>A0ABT8KQF0</accession>
<dbReference type="CDD" id="cd03801">
    <property type="entry name" value="GT4_PimA-like"/>
    <property type="match status" value="1"/>
</dbReference>
<dbReference type="SUPFAM" id="SSF53756">
    <property type="entry name" value="UDP-Glycosyltransferase/glycogen phosphorylase"/>
    <property type="match status" value="1"/>
</dbReference>
<comment type="caution">
    <text evidence="3">The sequence shown here is derived from an EMBL/GenBank/DDBJ whole genome shotgun (WGS) entry which is preliminary data.</text>
</comment>
<dbReference type="RefSeq" id="WP_346752656.1">
    <property type="nucleotide sequence ID" value="NZ_JAUJEA010000005.1"/>
</dbReference>
<keyword evidence="1" id="KW-0812">Transmembrane</keyword>
<dbReference type="Pfam" id="PF13439">
    <property type="entry name" value="Glyco_transf_4"/>
    <property type="match status" value="1"/>
</dbReference>
<keyword evidence="3" id="KW-0328">Glycosyltransferase</keyword>
<dbReference type="PANTHER" id="PTHR12526:SF630">
    <property type="entry name" value="GLYCOSYLTRANSFERASE"/>
    <property type="match status" value="1"/>
</dbReference>
<proteinExistence type="predicted"/>
<dbReference type="PANTHER" id="PTHR12526">
    <property type="entry name" value="GLYCOSYLTRANSFERASE"/>
    <property type="match status" value="1"/>
</dbReference>
<evidence type="ECO:0000259" key="2">
    <source>
        <dbReference type="Pfam" id="PF13439"/>
    </source>
</evidence>
<evidence type="ECO:0000256" key="1">
    <source>
        <dbReference type="SAM" id="Phobius"/>
    </source>
</evidence>
<organism evidence="3 4">
    <name type="scientific">Splendidivirga corallicola</name>
    <dbReference type="NCBI Taxonomy" id="3051826"/>
    <lineage>
        <taxon>Bacteria</taxon>
        <taxon>Pseudomonadati</taxon>
        <taxon>Bacteroidota</taxon>
        <taxon>Cytophagia</taxon>
        <taxon>Cytophagales</taxon>
        <taxon>Splendidivirgaceae</taxon>
        <taxon>Splendidivirga</taxon>
    </lineage>
</organism>
<name>A0ABT8KQF0_9BACT</name>
<dbReference type="GO" id="GO:0016757">
    <property type="term" value="F:glycosyltransferase activity"/>
    <property type="evidence" value="ECO:0007669"/>
    <property type="project" value="UniProtKB-KW"/>
</dbReference>
<feature type="transmembrane region" description="Helical" evidence="1">
    <location>
        <begin position="116"/>
        <end position="136"/>
    </location>
</feature>
<keyword evidence="4" id="KW-1185">Reference proteome</keyword>
<protein>
    <submittedName>
        <fullName evidence="3">Glycosyltransferase</fullName>
        <ecNumber evidence="3">2.4.-.-</ecNumber>
    </submittedName>
</protein>
<sequence length="339" mass="39196">MKKELVILTDNFGLNFSGGAIATCRIFEPIQEEFSGITVIAKRIGKHPFRNLAFLPYKNLLQALKQIKKKRKDNVVFYGDFYMTYFFILARVPFYFTYHDNWPEQGRLDQKNFLNSLFYIPIYRWIIKKALWVFSVSNFKLRFISKITNRTNIIRNGINSGISKSVYIPPSTTSPLRIIMAGNVDDRKFGLAKALFQIIEKKGFSEKITIDIYGNITDEALAKQLSIFPFVSLRGFYDHINFEPYDLFLSTSKIENLSISICEALLNYTPVIAFDVGGLNEVISHQKNGVLVPYANLDKMFDWIILIQSKQIRFDFTGQDLTEFDWNIAAKKYQAILIA</sequence>
<dbReference type="InterPro" id="IPR028098">
    <property type="entry name" value="Glyco_trans_4-like_N"/>
</dbReference>
<dbReference type="EC" id="2.4.-.-" evidence="3"/>
<gene>
    <name evidence="3" type="ORF">QQ008_14690</name>
</gene>
<keyword evidence="1" id="KW-1133">Transmembrane helix</keyword>
<reference evidence="3" key="1">
    <citation type="submission" date="2023-06" db="EMBL/GenBank/DDBJ databases">
        <title>Genomic of Parafulvivirga corallium.</title>
        <authorList>
            <person name="Wang G."/>
        </authorList>
    </citation>
    <scope>NUCLEOTIDE SEQUENCE</scope>
    <source>
        <strain evidence="3">BMA10</strain>
    </source>
</reference>
<evidence type="ECO:0000313" key="3">
    <source>
        <dbReference type="EMBL" id="MDN5202633.1"/>
    </source>
</evidence>
<keyword evidence="3" id="KW-0808">Transferase</keyword>
<keyword evidence="1" id="KW-0472">Membrane</keyword>